<accession>A0ABP4X5T9</accession>
<comment type="caution">
    <text evidence="4">The sequence shown here is derived from an EMBL/GenBank/DDBJ whole genome shotgun (WGS) entry which is preliminary data.</text>
</comment>
<keyword evidence="2" id="KW-1133">Transmembrane helix</keyword>
<keyword evidence="2" id="KW-0812">Transmembrane</keyword>
<keyword evidence="2" id="KW-0472">Membrane</keyword>
<organism evidence="4 5">
    <name type="scientific">Agromyces humatus</name>
    <dbReference type="NCBI Taxonomy" id="279573"/>
    <lineage>
        <taxon>Bacteria</taxon>
        <taxon>Bacillati</taxon>
        <taxon>Actinomycetota</taxon>
        <taxon>Actinomycetes</taxon>
        <taxon>Micrococcales</taxon>
        <taxon>Microbacteriaceae</taxon>
        <taxon>Agromyces</taxon>
    </lineage>
</organism>
<evidence type="ECO:0000259" key="3">
    <source>
        <dbReference type="PROSITE" id="PS50943"/>
    </source>
</evidence>
<name>A0ABP4X5T9_9MICO</name>
<evidence type="ECO:0000256" key="1">
    <source>
        <dbReference type="SAM" id="MobiDB-lite"/>
    </source>
</evidence>
<feature type="domain" description="HTH cro/C1-type" evidence="3">
    <location>
        <begin position="6"/>
        <end position="59"/>
    </location>
</feature>
<dbReference type="CDD" id="cd00093">
    <property type="entry name" value="HTH_XRE"/>
    <property type="match status" value="1"/>
</dbReference>
<dbReference type="SMART" id="SM00530">
    <property type="entry name" value="HTH_XRE"/>
    <property type="match status" value="1"/>
</dbReference>
<protein>
    <submittedName>
        <fullName evidence="4">Helix-turn-helix domain-containing protein</fullName>
    </submittedName>
</protein>
<dbReference type="PROSITE" id="PS50943">
    <property type="entry name" value="HTH_CROC1"/>
    <property type="match status" value="1"/>
</dbReference>
<feature type="region of interest" description="Disordered" evidence="1">
    <location>
        <begin position="150"/>
        <end position="178"/>
    </location>
</feature>
<evidence type="ECO:0000313" key="5">
    <source>
        <dbReference type="Proteomes" id="UP001500506"/>
    </source>
</evidence>
<evidence type="ECO:0000256" key="2">
    <source>
        <dbReference type="SAM" id="Phobius"/>
    </source>
</evidence>
<keyword evidence="5" id="KW-1185">Reference proteome</keyword>
<sequence>MNTTRIVDLRQEYGWTQERLATESGVGLRTIQRLEAGQDASLETLSLVAEALRVSVRDLFTTIDDAELSSRVESLQARTEQQQAARDRLTGAWRWLYIGIGVVLSLVSFTLGQYGFVLFLAYWTGGYLILVAIRRIYLEPRLEEKYPLSRSKRQLRAQRTPWRVSEPEESGTVSKALP</sequence>
<dbReference type="Gene3D" id="1.10.260.40">
    <property type="entry name" value="lambda repressor-like DNA-binding domains"/>
    <property type="match status" value="1"/>
</dbReference>
<proteinExistence type="predicted"/>
<dbReference type="InterPro" id="IPR010982">
    <property type="entry name" value="Lambda_DNA-bd_dom_sf"/>
</dbReference>
<dbReference type="SUPFAM" id="SSF47413">
    <property type="entry name" value="lambda repressor-like DNA-binding domains"/>
    <property type="match status" value="1"/>
</dbReference>
<dbReference type="EMBL" id="BAAANH010000007">
    <property type="protein sequence ID" value="GAA1768315.1"/>
    <property type="molecule type" value="Genomic_DNA"/>
</dbReference>
<dbReference type="InterPro" id="IPR001387">
    <property type="entry name" value="Cro/C1-type_HTH"/>
</dbReference>
<feature type="transmembrane region" description="Helical" evidence="2">
    <location>
        <begin position="95"/>
        <end position="114"/>
    </location>
</feature>
<gene>
    <name evidence="4" type="ORF">GCM10009747_31420</name>
</gene>
<evidence type="ECO:0000313" key="4">
    <source>
        <dbReference type="EMBL" id="GAA1768315.1"/>
    </source>
</evidence>
<dbReference type="RefSeq" id="WP_232499294.1">
    <property type="nucleotide sequence ID" value="NZ_BAAANH010000007.1"/>
</dbReference>
<reference evidence="5" key="1">
    <citation type="journal article" date="2019" name="Int. J. Syst. Evol. Microbiol.">
        <title>The Global Catalogue of Microorganisms (GCM) 10K type strain sequencing project: providing services to taxonomists for standard genome sequencing and annotation.</title>
        <authorList>
            <consortium name="The Broad Institute Genomics Platform"/>
            <consortium name="The Broad Institute Genome Sequencing Center for Infectious Disease"/>
            <person name="Wu L."/>
            <person name="Ma J."/>
        </authorList>
    </citation>
    <scope>NUCLEOTIDE SEQUENCE [LARGE SCALE GENOMIC DNA]</scope>
    <source>
        <strain evidence="5">JCM 14319</strain>
    </source>
</reference>
<dbReference type="Proteomes" id="UP001500506">
    <property type="component" value="Unassembled WGS sequence"/>
</dbReference>
<feature type="transmembrane region" description="Helical" evidence="2">
    <location>
        <begin position="120"/>
        <end position="137"/>
    </location>
</feature>
<dbReference type="Pfam" id="PF01381">
    <property type="entry name" value="HTH_3"/>
    <property type="match status" value="1"/>
</dbReference>